<name>A0A0B7B9C8_9EUPU</name>
<evidence type="ECO:0000313" key="1">
    <source>
        <dbReference type="EMBL" id="CEK89492.1"/>
    </source>
</evidence>
<proteinExistence type="predicted"/>
<organism evidence="1">
    <name type="scientific">Arion vulgaris</name>
    <dbReference type="NCBI Taxonomy" id="1028688"/>
    <lineage>
        <taxon>Eukaryota</taxon>
        <taxon>Metazoa</taxon>
        <taxon>Spiralia</taxon>
        <taxon>Lophotrochozoa</taxon>
        <taxon>Mollusca</taxon>
        <taxon>Gastropoda</taxon>
        <taxon>Heterobranchia</taxon>
        <taxon>Euthyneura</taxon>
        <taxon>Panpulmonata</taxon>
        <taxon>Eupulmonata</taxon>
        <taxon>Stylommatophora</taxon>
        <taxon>Helicina</taxon>
        <taxon>Arionoidea</taxon>
        <taxon>Arionidae</taxon>
        <taxon>Arion</taxon>
    </lineage>
</organism>
<sequence>MTHFVFIFVPEHVEVHGNEHVDNLTDTAVIEEGQSMNNTNIINAIKETGRCIGDFENIYKYEIPIQSAGNDGEMGSARHEELRVEIHTETRSSTCVDNLLQQVGNYQYSKFFMQT</sequence>
<dbReference type="EMBL" id="HACG01042627">
    <property type="protein sequence ID" value="CEK89492.1"/>
    <property type="molecule type" value="Transcribed_RNA"/>
</dbReference>
<reference evidence="1" key="1">
    <citation type="submission" date="2014-12" db="EMBL/GenBank/DDBJ databases">
        <title>Insight into the proteome of Arion vulgaris.</title>
        <authorList>
            <person name="Aradska J."/>
            <person name="Bulat T."/>
            <person name="Smidak R."/>
            <person name="Sarate P."/>
            <person name="Gangsoo J."/>
            <person name="Sialana F."/>
            <person name="Bilban M."/>
            <person name="Lubec G."/>
        </authorList>
    </citation>
    <scope>NUCLEOTIDE SEQUENCE</scope>
    <source>
        <tissue evidence="1">Skin</tissue>
    </source>
</reference>
<gene>
    <name evidence="1" type="primary">ORF171272</name>
</gene>
<dbReference type="AlphaFoldDB" id="A0A0B7B9C8"/>
<protein>
    <submittedName>
        <fullName evidence="1">Uncharacterized protein</fullName>
    </submittedName>
</protein>
<accession>A0A0B7B9C8</accession>